<keyword evidence="2" id="KW-1185">Reference proteome</keyword>
<evidence type="ECO:0000313" key="2">
    <source>
        <dbReference type="Proteomes" id="UP001163835"/>
    </source>
</evidence>
<dbReference type="Proteomes" id="UP001163835">
    <property type="component" value="Unassembled WGS sequence"/>
</dbReference>
<proteinExistence type="predicted"/>
<protein>
    <submittedName>
        <fullName evidence="1">Uncharacterized protein</fullName>
    </submittedName>
</protein>
<evidence type="ECO:0000313" key="1">
    <source>
        <dbReference type="EMBL" id="KAJ3803485.1"/>
    </source>
</evidence>
<organism evidence="1 2">
    <name type="scientific">Lentinula aff. lateritia</name>
    <dbReference type="NCBI Taxonomy" id="2804960"/>
    <lineage>
        <taxon>Eukaryota</taxon>
        <taxon>Fungi</taxon>
        <taxon>Dikarya</taxon>
        <taxon>Basidiomycota</taxon>
        <taxon>Agaricomycotina</taxon>
        <taxon>Agaricomycetes</taxon>
        <taxon>Agaricomycetidae</taxon>
        <taxon>Agaricales</taxon>
        <taxon>Marasmiineae</taxon>
        <taxon>Omphalotaceae</taxon>
        <taxon>Lentinula</taxon>
    </lineage>
</organism>
<dbReference type="EMBL" id="MU797528">
    <property type="protein sequence ID" value="KAJ3803485.1"/>
    <property type="molecule type" value="Genomic_DNA"/>
</dbReference>
<gene>
    <name evidence="1" type="ORF">F5876DRAFT_85238</name>
</gene>
<reference evidence="1" key="1">
    <citation type="submission" date="2022-09" db="EMBL/GenBank/DDBJ databases">
        <title>A Global Phylogenomic Analysis of the Shiitake Genus Lentinula.</title>
        <authorList>
            <consortium name="DOE Joint Genome Institute"/>
            <person name="Sierra-Patev S."/>
            <person name="Min B."/>
            <person name="Naranjo-Ortiz M."/>
            <person name="Looney B."/>
            <person name="Konkel Z."/>
            <person name="Slot J.C."/>
            <person name="Sakamoto Y."/>
            <person name="Steenwyk J.L."/>
            <person name="Rokas A."/>
            <person name="Carro J."/>
            <person name="Camarero S."/>
            <person name="Ferreira P."/>
            <person name="Molpeceres G."/>
            <person name="Ruiz-Duenas F.J."/>
            <person name="Serrano A."/>
            <person name="Henrissat B."/>
            <person name="Drula E."/>
            <person name="Hughes K.W."/>
            <person name="Mata J.L."/>
            <person name="Ishikawa N.K."/>
            <person name="Vargas-Isla R."/>
            <person name="Ushijima S."/>
            <person name="Smith C.A."/>
            <person name="Ahrendt S."/>
            <person name="Andreopoulos W."/>
            <person name="He G."/>
            <person name="Labutti K."/>
            <person name="Lipzen A."/>
            <person name="Ng V."/>
            <person name="Riley R."/>
            <person name="Sandor L."/>
            <person name="Barry K."/>
            <person name="Martinez A.T."/>
            <person name="Xiao Y."/>
            <person name="Gibbons J.G."/>
            <person name="Terashima K."/>
            <person name="Grigoriev I.V."/>
            <person name="Hibbett D.S."/>
        </authorList>
    </citation>
    <scope>NUCLEOTIDE SEQUENCE</scope>
    <source>
        <strain evidence="1">TMI1499</strain>
    </source>
</reference>
<sequence>MSIVLLWDLDLGNIEATPYVELRIASPLIPPTLGDVSRYPHFPGPPSQLILHRGLSHLKPTSTTIYNDPTLTFLTVTIHTMQCSYTY</sequence>
<comment type="caution">
    <text evidence="1">The sequence shown here is derived from an EMBL/GenBank/DDBJ whole genome shotgun (WGS) entry which is preliminary data.</text>
</comment>
<accession>A0ACC1TFH3</accession>
<name>A0ACC1TFH3_9AGAR</name>